<name>A0A4S8HZV6_9BACT</name>
<protein>
    <recommendedName>
        <fullName evidence="3">DUF2624 family protein</fullName>
    </recommendedName>
</protein>
<dbReference type="RefSeq" id="WP_136577142.1">
    <property type="nucleotide sequence ID" value="NZ_STFF01000002.1"/>
</dbReference>
<gene>
    <name evidence="1" type="ORF">FAM09_11015</name>
</gene>
<evidence type="ECO:0000313" key="1">
    <source>
        <dbReference type="EMBL" id="THU40389.1"/>
    </source>
</evidence>
<dbReference type="AlphaFoldDB" id="A0A4S8HZV6"/>
<reference evidence="1 2" key="1">
    <citation type="submission" date="2019-04" db="EMBL/GenBank/DDBJ databases">
        <title>Niastella caeni sp. nov., isolated from activated sludge.</title>
        <authorList>
            <person name="Sheng M."/>
        </authorList>
    </citation>
    <scope>NUCLEOTIDE SEQUENCE [LARGE SCALE GENOMIC DNA]</scope>
    <source>
        <strain evidence="1 2">HX-2-15</strain>
    </source>
</reference>
<dbReference type="EMBL" id="STFF01000002">
    <property type="protein sequence ID" value="THU40389.1"/>
    <property type="molecule type" value="Genomic_DNA"/>
</dbReference>
<evidence type="ECO:0008006" key="3">
    <source>
        <dbReference type="Google" id="ProtNLM"/>
    </source>
</evidence>
<keyword evidence="2" id="KW-1185">Reference proteome</keyword>
<organism evidence="1 2">
    <name type="scientific">Niastella caeni</name>
    <dbReference type="NCBI Taxonomy" id="2569763"/>
    <lineage>
        <taxon>Bacteria</taxon>
        <taxon>Pseudomonadati</taxon>
        <taxon>Bacteroidota</taxon>
        <taxon>Chitinophagia</taxon>
        <taxon>Chitinophagales</taxon>
        <taxon>Chitinophagaceae</taxon>
        <taxon>Niastella</taxon>
    </lineage>
</organism>
<sequence length="69" mass="7856">MKKNSSEQSNILEKSEQLTPQLVMKMLKDEGQIVSISDAEAILEFLRKMANIAVSNYLNQNTLNTDQNR</sequence>
<evidence type="ECO:0000313" key="2">
    <source>
        <dbReference type="Proteomes" id="UP000306918"/>
    </source>
</evidence>
<comment type="caution">
    <text evidence="1">The sequence shown here is derived from an EMBL/GenBank/DDBJ whole genome shotgun (WGS) entry which is preliminary data.</text>
</comment>
<dbReference type="Proteomes" id="UP000306918">
    <property type="component" value="Unassembled WGS sequence"/>
</dbReference>
<proteinExistence type="predicted"/>
<dbReference type="OrthoDB" id="773318at2"/>
<accession>A0A4S8HZV6</accession>